<sequence length="244" mass="29418">MWMKIQFLHCSFSSDLSFCVTAGKVKKPQEDQKGQQQKQQMEKSYYNQKQKQKFYFLNIQSYGILEPQDIIFITKKPKNISEHQNPPHFAVFFLKNNYGNIEIIYFQNLVPSKQLQLLIITIEFIIQQSPKIKNCLYLYVNLEFSNFGITVNQVKYSISSYLLWKIQKRLQIYKGSFLLQPFQKRSLINIIFRITESYKVFSSQVLLFIFLFSNSFNYSQVNYYCIWRILWNYNTYQQKHIQQL</sequence>
<organism evidence="1 2">
    <name type="scientific">Paramecium pentaurelia</name>
    <dbReference type="NCBI Taxonomy" id="43138"/>
    <lineage>
        <taxon>Eukaryota</taxon>
        <taxon>Sar</taxon>
        <taxon>Alveolata</taxon>
        <taxon>Ciliophora</taxon>
        <taxon>Intramacronucleata</taxon>
        <taxon>Oligohymenophorea</taxon>
        <taxon>Peniculida</taxon>
        <taxon>Parameciidae</taxon>
        <taxon>Paramecium</taxon>
    </lineage>
</organism>
<accession>A0A8S1XTG9</accession>
<reference evidence="1" key="1">
    <citation type="submission" date="2021-01" db="EMBL/GenBank/DDBJ databases">
        <authorList>
            <consortium name="Genoscope - CEA"/>
            <person name="William W."/>
        </authorList>
    </citation>
    <scope>NUCLEOTIDE SEQUENCE</scope>
</reference>
<dbReference type="AlphaFoldDB" id="A0A8S1XTG9"/>
<name>A0A8S1XTG9_9CILI</name>
<evidence type="ECO:0000313" key="1">
    <source>
        <dbReference type="EMBL" id="CAD8204836.1"/>
    </source>
</evidence>
<protein>
    <submittedName>
        <fullName evidence="1">Uncharacterized protein</fullName>
    </submittedName>
</protein>
<proteinExistence type="predicted"/>
<evidence type="ECO:0000313" key="2">
    <source>
        <dbReference type="Proteomes" id="UP000689195"/>
    </source>
</evidence>
<gene>
    <name evidence="1" type="ORF">PPENT_87.1.T1380125</name>
</gene>
<dbReference type="Proteomes" id="UP000689195">
    <property type="component" value="Unassembled WGS sequence"/>
</dbReference>
<comment type="caution">
    <text evidence="1">The sequence shown here is derived from an EMBL/GenBank/DDBJ whole genome shotgun (WGS) entry which is preliminary data.</text>
</comment>
<keyword evidence="2" id="KW-1185">Reference proteome</keyword>
<dbReference type="EMBL" id="CAJJDO010000138">
    <property type="protein sequence ID" value="CAD8204836.1"/>
    <property type="molecule type" value="Genomic_DNA"/>
</dbReference>